<dbReference type="Gene3D" id="2.170.150.70">
    <property type="match status" value="1"/>
</dbReference>
<dbReference type="InterPro" id="IPR011057">
    <property type="entry name" value="Mss4-like_sf"/>
</dbReference>
<evidence type="ECO:0000259" key="4">
    <source>
        <dbReference type="PROSITE" id="PS51891"/>
    </source>
</evidence>
<evidence type="ECO:0000256" key="1">
    <source>
        <dbReference type="ARBA" id="ARBA00005495"/>
    </source>
</evidence>
<dbReference type="OrthoDB" id="3264588at2759"/>
<evidence type="ECO:0000313" key="6">
    <source>
        <dbReference type="Proteomes" id="UP000772434"/>
    </source>
</evidence>
<gene>
    <name evidence="5" type="ORF">BDP27DRAFT_1443538</name>
</gene>
<sequence>MTIYSGNCHCGLVKFTITLPGSIYDHNVASCNCSHCTRNGSLLIYFPTKEIKYYSGEADLKGYSASFGTKEVEHMFCPQCGSSTGWKCIEPGRIDDLPFEAVNVRMLNNIDVEKLKLEPLDGLTELGGEYELGKWYEKIQEKAEKEV</sequence>
<dbReference type="GO" id="GO:0046872">
    <property type="term" value="F:metal ion binding"/>
    <property type="evidence" value="ECO:0007669"/>
    <property type="project" value="UniProtKB-KW"/>
</dbReference>
<comment type="caution">
    <text evidence="5">The sequence shown here is derived from an EMBL/GenBank/DDBJ whole genome shotgun (WGS) entry which is preliminary data.</text>
</comment>
<dbReference type="PANTHER" id="PTHR28620">
    <property type="entry name" value="CENTROMERE PROTEIN V"/>
    <property type="match status" value="1"/>
</dbReference>
<dbReference type="PROSITE" id="PS51891">
    <property type="entry name" value="CENP_V_GFA"/>
    <property type="match status" value="1"/>
</dbReference>
<protein>
    <submittedName>
        <fullName evidence="5">Mss4-like protein</fullName>
    </submittedName>
</protein>
<dbReference type="SUPFAM" id="SSF51316">
    <property type="entry name" value="Mss4-like"/>
    <property type="match status" value="1"/>
</dbReference>
<dbReference type="GO" id="GO:0016846">
    <property type="term" value="F:carbon-sulfur lyase activity"/>
    <property type="evidence" value="ECO:0007669"/>
    <property type="project" value="InterPro"/>
</dbReference>
<organism evidence="5 6">
    <name type="scientific">Rhodocollybia butyracea</name>
    <dbReference type="NCBI Taxonomy" id="206335"/>
    <lineage>
        <taxon>Eukaryota</taxon>
        <taxon>Fungi</taxon>
        <taxon>Dikarya</taxon>
        <taxon>Basidiomycota</taxon>
        <taxon>Agaricomycotina</taxon>
        <taxon>Agaricomycetes</taxon>
        <taxon>Agaricomycetidae</taxon>
        <taxon>Agaricales</taxon>
        <taxon>Marasmiineae</taxon>
        <taxon>Omphalotaceae</taxon>
        <taxon>Rhodocollybia</taxon>
    </lineage>
</organism>
<dbReference type="InterPro" id="IPR052355">
    <property type="entry name" value="CENP-V-like"/>
</dbReference>
<dbReference type="Pfam" id="PF04828">
    <property type="entry name" value="GFA"/>
    <property type="match status" value="1"/>
</dbReference>
<dbReference type="PANTHER" id="PTHR28620:SF1">
    <property type="entry name" value="CENP-V_GFA DOMAIN-CONTAINING PROTEIN"/>
    <property type="match status" value="1"/>
</dbReference>
<evidence type="ECO:0000256" key="3">
    <source>
        <dbReference type="ARBA" id="ARBA00022833"/>
    </source>
</evidence>
<keyword evidence="6" id="KW-1185">Reference proteome</keyword>
<name>A0A9P5PZ11_9AGAR</name>
<dbReference type="AlphaFoldDB" id="A0A9P5PZ11"/>
<keyword evidence="2" id="KW-0479">Metal-binding</keyword>
<comment type="similarity">
    <text evidence="1">Belongs to the Gfa family.</text>
</comment>
<keyword evidence="3" id="KW-0862">Zinc</keyword>
<proteinExistence type="inferred from homology"/>
<evidence type="ECO:0000256" key="2">
    <source>
        <dbReference type="ARBA" id="ARBA00022723"/>
    </source>
</evidence>
<feature type="domain" description="CENP-V/GFA" evidence="4">
    <location>
        <begin position="4"/>
        <end position="121"/>
    </location>
</feature>
<dbReference type="EMBL" id="JADNRY010000010">
    <property type="protein sequence ID" value="KAF9075066.1"/>
    <property type="molecule type" value="Genomic_DNA"/>
</dbReference>
<reference evidence="5" key="1">
    <citation type="submission" date="2020-11" db="EMBL/GenBank/DDBJ databases">
        <authorList>
            <consortium name="DOE Joint Genome Institute"/>
            <person name="Ahrendt S."/>
            <person name="Riley R."/>
            <person name="Andreopoulos W."/>
            <person name="Labutti K."/>
            <person name="Pangilinan J."/>
            <person name="Ruiz-Duenas F.J."/>
            <person name="Barrasa J.M."/>
            <person name="Sanchez-Garcia M."/>
            <person name="Camarero S."/>
            <person name="Miyauchi S."/>
            <person name="Serrano A."/>
            <person name="Linde D."/>
            <person name="Babiker R."/>
            <person name="Drula E."/>
            <person name="Ayuso-Fernandez I."/>
            <person name="Pacheco R."/>
            <person name="Padilla G."/>
            <person name="Ferreira P."/>
            <person name="Barriuso J."/>
            <person name="Kellner H."/>
            <person name="Castanera R."/>
            <person name="Alfaro M."/>
            <person name="Ramirez L."/>
            <person name="Pisabarro A.G."/>
            <person name="Kuo A."/>
            <person name="Tritt A."/>
            <person name="Lipzen A."/>
            <person name="He G."/>
            <person name="Yan M."/>
            <person name="Ng V."/>
            <person name="Cullen D."/>
            <person name="Martin F."/>
            <person name="Rosso M.-N."/>
            <person name="Henrissat B."/>
            <person name="Hibbett D."/>
            <person name="Martinez A.T."/>
            <person name="Grigoriev I.V."/>
        </authorList>
    </citation>
    <scope>NUCLEOTIDE SEQUENCE</scope>
    <source>
        <strain evidence="5">AH 40177</strain>
    </source>
</reference>
<dbReference type="Proteomes" id="UP000772434">
    <property type="component" value="Unassembled WGS sequence"/>
</dbReference>
<dbReference type="InterPro" id="IPR006913">
    <property type="entry name" value="CENP-V/GFA"/>
</dbReference>
<accession>A0A9P5PZ11</accession>
<evidence type="ECO:0000313" key="5">
    <source>
        <dbReference type="EMBL" id="KAF9075066.1"/>
    </source>
</evidence>